<accession>A0A5A7PJ86</accession>
<dbReference type="OrthoDB" id="913116at2759"/>
<dbReference type="PROSITE" id="PS51999">
    <property type="entry name" value="ZF_GRF"/>
    <property type="match status" value="1"/>
</dbReference>
<organism evidence="8 9">
    <name type="scientific">Striga asiatica</name>
    <name type="common">Asiatic witchweed</name>
    <name type="synonym">Buchnera asiatica</name>
    <dbReference type="NCBI Taxonomy" id="4170"/>
    <lineage>
        <taxon>Eukaryota</taxon>
        <taxon>Viridiplantae</taxon>
        <taxon>Streptophyta</taxon>
        <taxon>Embryophyta</taxon>
        <taxon>Tracheophyta</taxon>
        <taxon>Spermatophyta</taxon>
        <taxon>Magnoliopsida</taxon>
        <taxon>eudicotyledons</taxon>
        <taxon>Gunneridae</taxon>
        <taxon>Pentapetalae</taxon>
        <taxon>asterids</taxon>
        <taxon>lamiids</taxon>
        <taxon>Lamiales</taxon>
        <taxon>Orobanchaceae</taxon>
        <taxon>Buchnereae</taxon>
        <taxon>Striga</taxon>
    </lineage>
</organism>
<keyword evidence="9" id="KW-1185">Reference proteome</keyword>
<evidence type="ECO:0000313" key="9">
    <source>
        <dbReference type="Proteomes" id="UP000325081"/>
    </source>
</evidence>
<keyword evidence="1" id="KW-0479">Metal-binding</keyword>
<evidence type="ECO:0000256" key="2">
    <source>
        <dbReference type="ARBA" id="ARBA00022771"/>
    </source>
</evidence>
<comment type="caution">
    <text evidence="8">The sequence shown here is derived from an EMBL/GenBank/DDBJ whole genome shotgun (WGS) entry which is preliminary data.</text>
</comment>
<evidence type="ECO:0000256" key="3">
    <source>
        <dbReference type="ARBA" id="ARBA00022833"/>
    </source>
</evidence>
<keyword evidence="6" id="KW-0472">Membrane</keyword>
<name>A0A5A7PJ86_STRAF</name>
<gene>
    <name evidence="8" type="ORF">STAS_08773</name>
</gene>
<protein>
    <submittedName>
        <fullName evidence="8">GRF zinc finger containing protein</fullName>
    </submittedName>
</protein>
<reference evidence="9" key="1">
    <citation type="journal article" date="2019" name="Curr. Biol.">
        <title>Genome Sequence of Striga asiatica Provides Insight into the Evolution of Plant Parasitism.</title>
        <authorList>
            <person name="Yoshida S."/>
            <person name="Kim S."/>
            <person name="Wafula E.K."/>
            <person name="Tanskanen J."/>
            <person name="Kim Y.M."/>
            <person name="Honaas L."/>
            <person name="Yang Z."/>
            <person name="Spallek T."/>
            <person name="Conn C.E."/>
            <person name="Ichihashi Y."/>
            <person name="Cheong K."/>
            <person name="Cui S."/>
            <person name="Der J.P."/>
            <person name="Gundlach H."/>
            <person name="Jiao Y."/>
            <person name="Hori C."/>
            <person name="Ishida J.K."/>
            <person name="Kasahara H."/>
            <person name="Kiba T."/>
            <person name="Kim M.S."/>
            <person name="Koo N."/>
            <person name="Laohavisit A."/>
            <person name="Lee Y.H."/>
            <person name="Lumba S."/>
            <person name="McCourt P."/>
            <person name="Mortimer J.C."/>
            <person name="Mutuku J.M."/>
            <person name="Nomura T."/>
            <person name="Sasaki-Sekimoto Y."/>
            <person name="Seto Y."/>
            <person name="Wang Y."/>
            <person name="Wakatake T."/>
            <person name="Sakakibara H."/>
            <person name="Demura T."/>
            <person name="Yamaguchi S."/>
            <person name="Yoneyama K."/>
            <person name="Manabe R.I."/>
            <person name="Nelson D.C."/>
            <person name="Schulman A.H."/>
            <person name="Timko M.P."/>
            <person name="dePamphilis C.W."/>
            <person name="Choi D."/>
            <person name="Shirasu K."/>
        </authorList>
    </citation>
    <scope>NUCLEOTIDE SEQUENCE [LARGE SCALE GENOMIC DNA]</scope>
    <source>
        <strain evidence="9">cv. UVA1</strain>
    </source>
</reference>
<evidence type="ECO:0000256" key="5">
    <source>
        <dbReference type="SAM" id="Coils"/>
    </source>
</evidence>
<keyword evidence="2 4" id="KW-0863">Zinc-finger</keyword>
<dbReference type="Proteomes" id="UP000325081">
    <property type="component" value="Unassembled WGS sequence"/>
</dbReference>
<evidence type="ECO:0000256" key="6">
    <source>
        <dbReference type="SAM" id="Phobius"/>
    </source>
</evidence>
<feature type="coiled-coil region" evidence="5">
    <location>
        <begin position="83"/>
        <end position="124"/>
    </location>
</feature>
<evidence type="ECO:0000313" key="8">
    <source>
        <dbReference type="EMBL" id="GER32692.1"/>
    </source>
</evidence>
<dbReference type="InterPro" id="IPR010666">
    <property type="entry name" value="Znf_GRF"/>
</dbReference>
<evidence type="ECO:0000256" key="4">
    <source>
        <dbReference type="PROSITE-ProRule" id="PRU01343"/>
    </source>
</evidence>
<keyword evidence="6" id="KW-0812">Transmembrane</keyword>
<dbReference type="GO" id="GO:0008270">
    <property type="term" value="F:zinc ion binding"/>
    <property type="evidence" value="ECO:0007669"/>
    <property type="project" value="UniProtKB-KW"/>
</dbReference>
<dbReference type="AlphaFoldDB" id="A0A5A7PJ86"/>
<dbReference type="PANTHER" id="PTHR33248">
    <property type="entry name" value="ZINC ION-BINDING PROTEIN"/>
    <property type="match status" value="1"/>
</dbReference>
<feature type="domain" description="GRF-type" evidence="7">
    <location>
        <begin position="24"/>
        <end position="67"/>
    </location>
</feature>
<sequence length="150" mass="17649">MRRHGFSSSSSSSSWTNNFPVQKCRCSEEELPFKTSWTKNNPGRRYWACPNYGTREFCGFYKWLDSEMCARSKQIIPGLLSKLNNLEDELNDFMIRERKLEAELREANSKRITMEKQLDVLKNEKKNFIVKLGVFFLVVVVVFYVLNSQN</sequence>
<feature type="transmembrane region" description="Helical" evidence="6">
    <location>
        <begin position="128"/>
        <end position="146"/>
    </location>
</feature>
<evidence type="ECO:0000256" key="1">
    <source>
        <dbReference type="ARBA" id="ARBA00022723"/>
    </source>
</evidence>
<keyword evidence="6" id="KW-1133">Transmembrane helix</keyword>
<dbReference type="Pfam" id="PF06839">
    <property type="entry name" value="Zn_ribbon_GRF"/>
    <property type="match status" value="1"/>
</dbReference>
<evidence type="ECO:0000259" key="7">
    <source>
        <dbReference type="PROSITE" id="PS51999"/>
    </source>
</evidence>
<dbReference type="EMBL" id="BKCP01004627">
    <property type="protein sequence ID" value="GER32692.1"/>
    <property type="molecule type" value="Genomic_DNA"/>
</dbReference>
<keyword evidence="3" id="KW-0862">Zinc</keyword>
<keyword evidence="5" id="KW-0175">Coiled coil</keyword>
<proteinExistence type="predicted"/>